<protein>
    <submittedName>
        <fullName evidence="2">Phage protein</fullName>
    </submittedName>
</protein>
<gene>
    <name evidence="2" type="ORF">BTG_33453</name>
</gene>
<reference evidence="2 3" key="1">
    <citation type="submission" date="2012-08" db="EMBL/GenBank/DDBJ databases">
        <authorList>
            <person name="Doggett N."/>
            <person name="Teshima H."/>
            <person name="Bruce D."/>
            <person name="Detter J.C."/>
            <person name="Johnson S.L."/>
            <person name="Han C."/>
        </authorList>
    </citation>
    <scope>NUCLEOTIDE SEQUENCE [LARGE SCALE GENOMIC DNA]</scope>
    <source>
        <strain evidence="2 3">HD-771</strain>
        <plasmid evidence="2 3">p05</plasmid>
    </source>
</reference>
<geneLocation type="plasmid" evidence="2 3">
    <name>p05</name>
</geneLocation>
<sequence>MESITKIIANLEKSVNDLQRDNDGLKQTLLHVSATVEALGEKVSMLEKGLATKADITHVQLTNKQSEIIKKINDSKSISMDCKVGVSLDGRVVAESIVEHTADSIKCGVIKGSEINETR</sequence>
<dbReference type="EMBL" id="CP003757">
    <property type="protein sequence ID" value="AFQ20020.1"/>
    <property type="molecule type" value="Genomic_DNA"/>
</dbReference>
<accession>A0A9W3P1C2</accession>
<dbReference type="KEGG" id="bti:BTG_33453"/>
<organism evidence="2 3">
    <name type="scientific">Bacillus thuringiensis HD-771</name>
    <dbReference type="NCBI Taxonomy" id="1218175"/>
    <lineage>
        <taxon>Bacteria</taxon>
        <taxon>Bacillati</taxon>
        <taxon>Bacillota</taxon>
        <taxon>Bacilli</taxon>
        <taxon>Bacillales</taxon>
        <taxon>Bacillaceae</taxon>
        <taxon>Bacillus</taxon>
        <taxon>Bacillus cereus group</taxon>
    </lineage>
</organism>
<name>A0A9W3P1C2_BACTU</name>
<keyword evidence="2" id="KW-0614">Plasmid</keyword>
<keyword evidence="1" id="KW-0175">Coiled coil</keyword>
<proteinExistence type="predicted"/>
<feature type="coiled-coil region" evidence="1">
    <location>
        <begin position="1"/>
        <end position="28"/>
    </location>
</feature>
<dbReference type="RefSeq" id="WP_000443962.1">
    <property type="nucleotide sequence ID" value="NC_018502.1"/>
</dbReference>
<evidence type="ECO:0000256" key="1">
    <source>
        <dbReference type="SAM" id="Coils"/>
    </source>
</evidence>
<dbReference type="Proteomes" id="UP000005259">
    <property type="component" value="Plasmid p05"/>
</dbReference>
<evidence type="ECO:0000313" key="2">
    <source>
        <dbReference type="EMBL" id="AFQ20020.1"/>
    </source>
</evidence>
<evidence type="ECO:0000313" key="3">
    <source>
        <dbReference type="Proteomes" id="UP000005259"/>
    </source>
</evidence>
<dbReference type="AlphaFoldDB" id="A0A9W3P1C2"/>